<organism evidence="1 2">
    <name type="scientific">Abeliophyllum distichum</name>
    <dbReference type="NCBI Taxonomy" id="126358"/>
    <lineage>
        <taxon>Eukaryota</taxon>
        <taxon>Viridiplantae</taxon>
        <taxon>Streptophyta</taxon>
        <taxon>Embryophyta</taxon>
        <taxon>Tracheophyta</taxon>
        <taxon>Spermatophyta</taxon>
        <taxon>Magnoliopsida</taxon>
        <taxon>eudicotyledons</taxon>
        <taxon>Gunneridae</taxon>
        <taxon>Pentapetalae</taxon>
        <taxon>asterids</taxon>
        <taxon>lamiids</taxon>
        <taxon>Lamiales</taxon>
        <taxon>Oleaceae</taxon>
        <taxon>Forsythieae</taxon>
        <taxon>Abeliophyllum</taxon>
    </lineage>
</organism>
<dbReference type="AlphaFoldDB" id="A0ABD1QMF9"/>
<dbReference type="Proteomes" id="UP001604336">
    <property type="component" value="Unassembled WGS sequence"/>
</dbReference>
<evidence type="ECO:0000313" key="1">
    <source>
        <dbReference type="EMBL" id="KAL2476126.1"/>
    </source>
</evidence>
<sequence length="133" mass="14668">MAPTMSVMVQISIKETGACAPFQPRSPILSQIKIWPKSHDFAHNCRCCRSPLFHLSHLPQLPFSNSDRDDLFPPFASFFWLLRFAKGSLGGSNSGCCDFETTTAQLALSAFAPCDCAGVASVQLCPQSRNHYR</sequence>
<reference evidence="2" key="1">
    <citation type="submission" date="2024-07" db="EMBL/GenBank/DDBJ databases">
        <title>Two chromosome-level genome assemblies of Korean endemic species Abeliophyllum distichum and Forsythia ovata (Oleaceae).</title>
        <authorList>
            <person name="Jang H."/>
        </authorList>
    </citation>
    <scope>NUCLEOTIDE SEQUENCE [LARGE SCALE GENOMIC DNA]</scope>
</reference>
<comment type="caution">
    <text evidence="1">The sequence shown here is derived from an EMBL/GenBank/DDBJ whole genome shotgun (WGS) entry which is preliminary data.</text>
</comment>
<name>A0ABD1QMF9_9LAMI</name>
<keyword evidence="2" id="KW-1185">Reference proteome</keyword>
<dbReference type="EMBL" id="JBFOLK010000011">
    <property type="protein sequence ID" value="KAL2476126.1"/>
    <property type="molecule type" value="Genomic_DNA"/>
</dbReference>
<protein>
    <submittedName>
        <fullName evidence="1">Uncharacterized protein</fullName>
    </submittedName>
</protein>
<evidence type="ECO:0000313" key="2">
    <source>
        <dbReference type="Proteomes" id="UP001604336"/>
    </source>
</evidence>
<gene>
    <name evidence="1" type="ORF">Adt_36862</name>
</gene>
<accession>A0ABD1QMF9</accession>
<proteinExistence type="predicted"/>